<feature type="transmembrane region" description="Helical" evidence="1">
    <location>
        <begin position="41"/>
        <end position="60"/>
    </location>
</feature>
<dbReference type="AlphaFoldDB" id="A0A5M9K1B2"/>
<accession>A0A5M9K1B2</accession>
<dbReference type="EMBL" id="VICG01000004">
    <property type="protein sequence ID" value="KAA8572695.1"/>
    <property type="molecule type" value="Genomic_DNA"/>
</dbReference>
<proteinExistence type="predicted"/>
<keyword evidence="1" id="KW-0812">Transmembrane</keyword>
<comment type="caution">
    <text evidence="2">The sequence shown here is derived from an EMBL/GenBank/DDBJ whole genome shotgun (WGS) entry which is preliminary data.</text>
</comment>
<reference evidence="2 3" key="1">
    <citation type="submission" date="2019-06" db="EMBL/GenBank/DDBJ databases">
        <title>Genome Sequence of the Brown Rot Fungal Pathogen Monilinia fructicola.</title>
        <authorList>
            <person name="De Miccolis Angelini R.M."/>
            <person name="Landi L."/>
            <person name="Abate D."/>
            <person name="Pollastro S."/>
            <person name="Romanazzi G."/>
            <person name="Faretra F."/>
        </authorList>
    </citation>
    <scope>NUCLEOTIDE SEQUENCE [LARGE SCALE GENOMIC DNA]</scope>
    <source>
        <strain evidence="2 3">Mfrc123</strain>
    </source>
</reference>
<name>A0A5M9K1B2_MONFR</name>
<evidence type="ECO:0000313" key="2">
    <source>
        <dbReference type="EMBL" id="KAA8572695.1"/>
    </source>
</evidence>
<evidence type="ECO:0000313" key="3">
    <source>
        <dbReference type="Proteomes" id="UP000322873"/>
    </source>
</evidence>
<organism evidence="2 3">
    <name type="scientific">Monilinia fructicola</name>
    <name type="common">Brown rot fungus</name>
    <name type="synonym">Ciboria fructicola</name>
    <dbReference type="NCBI Taxonomy" id="38448"/>
    <lineage>
        <taxon>Eukaryota</taxon>
        <taxon>Fungi</taxon>
        <taxon>Dikarya</taxon>
        <taxon>Ascomycota</taxon>
        <taxon>Pezizomycotina</taxon>
        <taxon>Leotiomycetes</taxon>
        <taxon>Helotiales</taxon>
        <taxon>Sclerotiniaceae</taxon>
        <taxon>Monilinia</taxon>
    </lineage>
</organism>
<dbReference type="Proteomes" id="UP000322873">
    <property type="component" value="Unassembled WGS sequence"/>
</dbReference>
<keyword evidence="1" id="KW-1133">Transmembrane helix</keyword>
<gene>
    <name evidence="2" type="ORF">EYC84_003286</name>
</gene>
<keyword evidence="3" id="KW-1185">Reference proteome</keyword>
<sequence>MEVMVDSQIVNPKPRVKCREVKNNGSWGGIGKQADRQTSKWRLLFLFIPFIYGSLDEWLIPGWERFEVTGYL</sequence>
<protein>
    <submittedName>
        <fullName evidence="2">Uncharacterized protein</fullName>
    </submittedName>
</protein>
<keyword evidence="1" id="KW-0472">Membrane</keyword>
<evidence type="ECO:0000256" key="1">
    <source>
        <dbReference type="SAM" id="Phobius"/>
    </source>
</evidence>